<dbReference type="FunFam" id="1.25.40.550:FF:000003">
    <property type="entry name" value="AAR2 family protein"/>
    <property type="match status" value="1"/>
</dbReference>
<dbReference type="PANTHER" id="PTHR12689">
    <property type="entry name" value="A1 CISTRON SPLICING FACTOR AAR2-RELATED"/>
    <property type="match status" value="1"/>
</dbReference>
<dbReference type="AlphaFoldDB" id="A0A395H5R7"/>
<dbReference type="Pfam" id="PF05282">
    <property type="entry name" value="AAR2"/>
    <property type="match status" value="1"/>
</dbReference>
<dbReference type="InterPro" id="IPR033647">
    <property type="entry name" value="Aar2_N"/>
</dbReference>
<keyword evidence="5" id="KW-1185">Reference proteome</keyword>
<dbReference type="GO" id="GO:0000244">
    <property type="term" value="P:spliceosomal tri-snRNP complex assembly"/>
    <property type="evidence" value="ECO:0007669"/>
    <property type="project" value="TreeGrafter"/>
</dbReference>
<comment type="similarity">
    <text evidence="1">Belongs to the AAR2 family.</text>
</comment>
<feature type="domain" description="AAR2 C-terminal" evidence="2">
    <location>
        <begin position="238"/>
        <end position="404"/>
    </location>
</feature>
<dbReference type="InterPro" id="IPR038514">
    <property type="entry name" value="AAR2_C_sf"/>
</dbReference>
<accession>A0A395H5R7</accession>
<dbReference type="Proteomes" id="UP000249402">
    <property type="component" value="Unassembled WGS sequence"/>
</dbReference>
<name>A0A395H5R7_9EURO</name>
<feature type="domain" description="AAR2 N-terminal" evidence="3">
    <location>
        <begin position="8"/>
        <end position="183"/>
    </location>
</feature>
<evidence type="ECO:0000256" key="1">
    <source>
        <dbReference type="ARBA" id="ARBA00006281"/>
    </source>
</evidence>
<dbReference type="CDD" id="cd13778">
    <property type="entry name" value="Aar2_C"/>
    <property type="match status" value="1"/>
</dbReference>
<gene>
    <name evidence="4" type="ORF">BO80DRAFT_424428</name>
</gene>
<dbReference type="CDD" id="cd13777">
    <property type="entry name" value="Aar2_N"/>
    <property type="match status" value="1"/>
</dbReference>
<dbReference type="EMBL" id="KZ824434">
    <property type="protein sequence ID" value="RAL01594.1"/>
    <property type="molecule type" value="Genomic_DNA"/>
</dbReference>
<organism evidence="4 5">
    <name type="scientific">Aspergillus ibericus CBS 121593</name>
    <dbReference type="NCBI Taxonomy" id="1448316"/>
    <lineage>
        <taxon>Eukaryota</taxon>
        <taxon>Fungi</taxon>
        <taxon>Dikarya</taxon>
        <taxon>Ascomycota</taxon>
        <taxon>Pezizomycotina</taxon>
        <taxon>Eurotiomycetes</taxon>
        <taxon>Eurotiomycetidae</taxon>
        <taxon>Eurotiales</taxon>
        <taxon>Aspergillaceae</taxon>
        <taxon>Aspergillus</taxon>
        <taxon>Aspergillus subgen. Circumdati</taxon>
    </lineage>
</organism>
<dbReference type="Pfam" id="PF20981">
    <property type="entry name" value="AAR2_1st"/>
    <property type="match status" value="1"/>
</dbReference>
<sequence length="459" mass="51943">MTSSISPSPTILLPDLPPKTLVGIDLITFTSTPNFHGIRDLPPGWHFLYTGTTESLSLRSGGWFYITPPSPDQNHALVPTTPTTPDILIWKWNPDTETLSPLLATNNTDKQEALRHKANLGTIWQRGGLFRYCSRVSPAALAQQSAGRPVQYEIDEEDEAEGRQTWRDLTDQMTPGLLTRVVGDAVVDVDGRARWMVTSASSALRDNDVIPGITDTDPETAKEEMEKVTGEKESEFSFLPVDLKRTWREGAIGRERTEAAQDRSWALGDLVQRVSGEERDGEAQVLGELQFTFLMILTLMNYSCLQQWKRLLELVLTCRRAIRDREVLVSGVLRLLLLQLKRCDDVEGGLFDLDGEEGGEFLRKLLIKFRRSLYEVVEVTESVVKTEFEKLEAWVKEEYDWELNREVVVRRGMVQLEDGEQVELDMHDDDEDDELGEYAPMVVDLGENATPDDVNTEED</sequence>
<dbReference type="GeneID" id="37224154"/>
<dbReference type="InterPro" id="IPR038516">
    <property type="entry name" value="AAR2_N_sf"/>
</dbReference>
<evidence type="ECO:0000259" key="2">
    <source>
        <dbReference type="Pfam" id="PF05282"/>
    </source>
</evidence>
<evidence type="ECO:0000259" key="3">
    <source>
        <dbReference type="Pfam" id="PF20981"/>
    </source>
</evidence>
<dbReference type="OrthoDB" id="201752at2759"/>
<dbReference type="InterPro" id="IPR033648">
    <property type="entry name" value="AAR2_C"/>
</dbReference>
<dbReference type="InterPro" id="IPR007946">
    <property type="entry name" value="AAR2"/>
</dbReference>
<protein>
    <submittedName>
        <fullName evidence="4">AAR2 domain protein</fullName>
    </submittedName>
</protein>
<proteinExistence type="inferred from homology"/>
<dbReference type="VEuPathDB" id="FungiDB:BO80DRAFT_424428"/>
<evidence type="ECO:0000313" key="5">
    <source>
        <dbReference type="Proteomes" id="UP000249402"/>
    </source>
</evidence>
<dbReference type="STRING" id="1448316.A0A395H5R7"/>
<dbReference type="RefSeq" id="XP_025575921.1">
    <property type="nucleotide sequence ID" value="XM_025719289.1"/>
</dbReference>
<dbReference type="Gene3D" id="2.60.34.20">
    <property type="match status" value="1"/>
</dbReference>
<dbReference type="Gene3D" id="1.25.40.550">
    <property type="entry name" value="Aar2, C-terminal domain-like"/>
    <property type="match status" value="1"/>
</dbReference>
<dbReference type="PANTHER" id="PTHR12689:SF4">
    <property type="entry name" value="PROTEIN AAR2 HOMOLOG"/>
    <property type="match status" value="1"/>
</dbReference>
<evidence type="ECO:0000313" key="4">
    <source>
        <dbReference type="EMBL" id="RAL01594.1"/>
    </source>
</evidence>
<reference evidence="4 5" key="1">
    <citation type="submission" date="2018-02" db="EMBL/GenBank/DDBJ databases">
        <title>The genomes of Aspergillus section Nigri reveals drivers in fungal speciation.</title>
        <authorList>
            <consortium name="DOE Joint Genome Institute"/>
            <person name="Vesth T.C."/>
            <person name="Nybo J."/>
            <person name="Theobald S."/>
            <person name="Brandl J."/>
            <person name="Frisvad J.C."/>
            <person name="Nielsen K.F."/>
            <person name="Lyhne E.K."/>
            <person name="Kogle M.E."/>
            <person name="Kuo A."/>
            <person name="Riley R."/>
            <person name="Clum A."/>
            <person name="Nolan M."/>
            <person name="Lipzen A."/>
            <person name="Salamov A."/>
            <person name="Henrissat B."/>
            <person name="Wiebenga A."/>
            <person name="De vries R.P."/>
            <person name="Grigoriev I.V."/>
            <person name="Mortensen U.H."/>
            <person name="Andersen M.R."/>
            <person name="Baker S.E."/>
        </authorList>
    </citation>
    <scope>NUCLEOTIDE SEQUENCE [LARGE SCALE GENOMIC DNA]</scope>
    <source>
        <strain evidence="4 5">CBS 121593</strain>
    </source>
</reference>